<feature type="compositionally biased region" description="Acidic residues" evidence="1">
    <location>
        <begin position="60"/>
        <end position="76"/>
    </location>
</feature>
<feature type="transmembrane region" description="Helical" evidence="2">
    <location>
        <begin position="21"/>
        <end position="39"/>
    </location>
</feature>
<dbReference type="Proteomes" id="UP001337580">
    <property type="component" value="Chromosome"/>
</dbReference>
<proteinExistence type="predicted"/>
<keyword evidence="2" id="KW-1133">Transmembrane helix</keyword>
<feature type="region of interest" description="Disordered" evidence="1">
    <location>
        <begin position="59"/>
        <end position="83"/>
    </location>
</feature>
<dbReference type="AlphaFoldDB" id="A0AA48IGZ8"/>
<dbReference type="EMBL" id="AP027924">
    <property type="protein sequence ID" value="BED92005.1"/>
    <property type="molecule type" value="Genomic_DNA"/>
</dbReference>
<reference evidence="3" key="1">
    <citation type="journal article" date="2023" name="ISME J.">
        <title>Emergence of putative energy parasites within Clostridia revealed by genome analysis of a novel endosymbiotic clade.</title>
        <authorList>
            <person name="Takahashi K."/>
            <person name="Kuwahara H."/>
            <person name="Horikawa Y."/>
            <person name="Izawa K."/>
            <person name="Kato D."/>
            <person name="Inagaki T."/>
            <person name="Yuki M."/>
            <person name="Ohkuma M."/>
            <person name="Hongoh Y."/>
        </authorList>
    </citation>
    <scope>NUCLEOTIDE SEQUENCE</scope>
    <source>
        <strain evidence="3">CfP3-15</strain>
    </source>
</reference>
<gene>
    <name evidence="3" type="ORF">CfP315_0573</name>
</gene>
<feature type="transmembrane region" description="Helical" evidence="2">
    <location>
        <begin position="94"/>
        <end position="115"/>
    </location>
</feature>
<protein>
    <submittedName>
        <fullName evidence="3">Uncharacterized protein</fullName>
    </submittedName>
</protein>
<evidence type="ECO:0000313" key="3">
    <source>
        <dbReference type="EMBL" id="BED92005.1"/>
    </source>
</evidence>
<keyword evidence="2" id="KW-0812">Transmembrane</keyword>
<organism evidence="3">
    <name type="scientific">Candidatus Improbicoccus pseudotrichonymphae</name>
    <dbReference type="NCBI Taxonomy" id="3033792"/>
    <lineage>
        <taxon>Bacteria</taxon>
        <taxon>Bacillati</taxon>
        <taxon>Bacillota</taxon>
        <taxon>Clostridia</taxon>
        <taxon>Candidatus Improbicoccus</taxon>
    </lineage>
</organism>
<keyword evidence="2" id="KW-0472">Membrane</keyword>
<dbReference type="KEGG" id="ips:CfP315_0573"/>
<evidence type="ECO:0000256" key="2">
    <source>
        <dbReference type="SAM" id="Phobius"/>
    </source>
</evidence>
<accession>A0AA48IGZ8</accession>
<sequence>MKKESNGIGENKNSKKISKNNKIISSILAVAMCCQSFVVDVKPDSQLVNTVEIMKYKDEGNEDENDVKENDEDENDDKSKKGDMVDKSKELLDLAETIAVVGVLGVGVLVVYNAIKVVYNAIKTVKIVSPKTVKIGNIKYQTYNIGKGSVRDDGKILFENLLIGYSKDEYFMGIYGFSFGVGLSSGYSPGVVPNCKSKSKKLSSYSEFIFKIIQGGDSLSTYLKTKNIDENNMESVVLYACKLLEKLNDPEFRLVNVYVKFKFQYVHFPIPVELMPYLKIVSR</sequence>
<evidence type="ECO:0000256" key="1">
    <source>
        <dbReference type="SAM" id="MobiDB-lite"/>
    </source>
</evidence>
<name>A0AA48IGZ8_9FIRM</name>